<dbReference type="Proteomes" id="UP000034287">
    <property type="component" value="Unassembled WGS sequence"/>
</dbReference>
<reference evidence="2 3" key="1">
    <citation type="submission" date="2015-04" db="EMBL/GenBank/DDBJ databases">
        <title>Taxonomic description and genome sequence of Salinicoccus sediminis sp. nov., a novel hyper halotolerant bacterium isolated from marine sediment.</title>
        <authorList>
            <person name="Mathan Kumar R."/>
            <person name="Kaur G."/>
            <person name="Kumar N."/>
            <person name="Kumar A."/>
            <person name="Singh N.K."/>
            <person name="Kaur N."/>
            <person name="Mayilraj S."/>
        </authorList>
    </citation>
    <scope>NUCLEOTIDE SEQUENCE [LARGE SCALE GENOMIC DNA]</scope>
    <source>
        <strain evidence="2 3">SV-16</strain>
    </source>
</reference>
<organism evidence="2 3">
    <name type="scientific">Salinicoccus sediminis</name>
    <dbReference type="NCBI Taxonomy" id="1432562"/>
    <lineage>
        <taxon>Bacteria</taxon>
        <taxon>Bacillati</taxon>
        <taxon>Bacillota</taxon>
        <taxon>Bacilli</taxon>
        <taxon>Bacillales</taxon>
        <taxon>Staphylococcaceae</taxon>
        <taxon>Salinicoccus</taxon>
    </lineage>
</organism>
<dbReference type="EMBL" id="LAYZ01000001">
    <property type="protein sequence ID" value="KKK35412.1"/>
    <property type="molecule type" value="Genomic_DNA"/>
</dbReference>
<dbReference type="PATRIC" id="fig|1432562.3.peg.172"/>
<sequence length="154" mass="18150">MVEFKEITEENFYDVINLEIDDYQQRKKFVAPNVRSLAECYLYRHENDVFPYAVVTDGKVVGFILIDIDETEREFMIWRMMVDKNHQRRGFGKQTVRKAIQIAADSGKYDIVIADYVKGNDGMGHLLRSLGFKDDSFNVEFNEYVLHYDLTEIE</sequence>
<dbReference type="RefSeq" id="WP_046511154.1">
    <property type="nucleotide sequence ID" value="NZ_LAYZ01000001.1"/>
</dbReference>
<comment type="caution">
    <text evidence="2">The sequence shown here is derived from an EMBL/GenBank/DDBJ whole genome shotgun (WGS) entry which is preliminary data.</text>
</comment>
<gene>
    <name evidence="2" type="ORF">WN59_00835</name>
</gene>
<evidence type="ECO:0000313" key="3">
    <source>
        <dbReference type="Proteomes" id="UP000034287"/>
    </source>
</evidence>
<dbReference type="OrthoDB" id="9775804at2"/>
<evidence type="ECO:0000259" key="1">
    <source>
        <dbReference type="PROSITE" id="PS51186"/>
    </source>
</evidence>
<protein>
    <recommendedName>
        <fullName evidence="1">N-acetyltransferase domain-containing protein</fullName>
    </recommendedName>
</protein>
<dbReference type="Gene3D" id="3.40.630.30">
    <property type="match status" value="1"/>
</dbReference>
<dbReference type="PROSITE" id="PS51186">
    <property type="entry name" value="GNAT"/>
    <property type="match status" value="1"/>
</dbReference>
<keyword evidence="3" id="KW-1185">Reference proteome</keyword>
<dbReference type="InterPro" id="IPR016181">
    <property type="entry name" value="Acyl_CoA_acyltransferase"/>
</dbReference>
<feature type="domain" description="N-acetyltransferase" evidence="1">
    <location>
        <begin position="2"/>
        <end position="151"/>
    </location>
</feature>
<accession>A0A0M2SR04</accession>
<dbReference type="SUPFAM" id="SSF55729">
    <property type="entry name" value="Acyl-CoA N-acyltransferases (Nat)"/>
    <property type="match status" value="1"/>
</dbReference>
<dbReference type="CDD" id="cd04301">
    <property type="entry name" value="NAT_SF"/>
    <property type="match status" value="1"/>
</dbReference>
<dbReference type="STRING" id="1432562.WN59_00835"/>
<dbReference type="GO" id="GO:0016747">
    <property type="term" value="F:acyltransferase activity, transferring groups other than amino-acyl groups"/>
    <property type="evidence" value="ECO:0007669"/>
    <property type="project" value="InterPro"/>
</dbReference>
<evidence type="ECO:0000313" key="2">
    <source>
        <dbReference type="EMBL" id="KKK35412.1"/>
    </source>
</evidence>
<dbReference type="AlphaFoldDB" id="A0A0M2SR04"/>
<name>A0A0M2SR04_9STAP</name>
<dbReference type="Pfam" id="PF00583">
    <property type="entry name" value="Acetyltransf_1"/>
    <property type="match status" value="1"/>
</dbReference>
<dbReference type="InterPro" id="IPR000182">
    <property type="entry name" value="GNAT_dom"/>
</dbReference>
<proteinExistence type="predicted"/>